<proteinExistence type="predicted"/>
<reference evidence="4 5" key="1">
    <citation type="submission" date="2019-03" db="EMBL/GenBank/DDBJ databases">
        <title>Novel species of Flavobacterium.</title>
        <authorList>
            <person name="Liu Q."/>
            <person name="Xin Y.-H."/>
        </authorList>
    </citation>
    <scope>NUCLEOTIDE SEQUENCE [LARGE SCALE GENOMIC DNA]</scope>
    <source>
        <strain evidence="4 5">LB2P22</strain>
    </source>
</reference>
<dbReference type="SUPFAM" id="SSF53448">
    <property type="entry name" value="Nucleotide-diphospho-sugar transferases"/>
    <property type="match status" value="1"/>
</dbReference>
<dbReference type="Pfam" id="PF00535">
    <property type="entry name" value="Glycos_transf_2"/>
    <property type="match status" value="1"/>
</dbReference>
<name>A0ABY2DV65_9FLAO</name>
<comment type="caution">
    <text evidence="4">The sequence shown here is derived from an EMBL/GenBank/DDBJ whole genome shotgun (WGS) entry which is preliminary data.</text>
</comment>
<protein>
    <submittedName>
        <fullName evidence="4">Glycosyltransferase</fullName>
    </submittedName>
</protein>
<keyword evidence="2" id="KW-0808">Transferase</keyword>
<dbReference type="InterPro" id="IPR001173">
    <property type="entry name" value="Glyco_trans_2-like"/>
</dbReference>
<dbReference type="PANTHER" id="PTHR22916">
    <property type="entry name" value="GLYCOSYLTRANSFERASE"/>
    <property type="match status" value="1"/>
</dbReference>
<organism evidence="4 5">
    <name type="scientific">Flavobacterium ranwuense</name>
    <dbReference type="NCBI Taxonomy" id="2541725"/>
    <lineage>
        <taxon>Bacteria</taxon>
        <taxon>Pseudomonadati</taxon>
        <taxon>Bacteroidota</taxon>
        <taxon>Flavobacteriia</taxon>
        <taxon>Flavobacteriales</taxon>
        <taxon>Flavobacteriaceae</taxon>
        <taxon>Flavobacterium</taxon>
    </lineage>
</organism>
<gene>
    <name evidence="4" type="ORF">E0I61_02140</name>
</gene>
<evidence type="ECO:0000313" key="5">
    <source>
        <dbReference type="Proteomes" id="UP000294685"/>
    </source>
</evidence>
<dbReference type="CDD" id="cd00761">
    <property type="entry name" value="Glyco_tranf_GTA_type"/>
    <property type="match status" value="1"/>
</dbReference>
<evidence type="ECO:0000256" key="1">
    <source>
        <dbReference type="ARBA" id="ARBA00022676"/>
    </source>
</evidence>
<dbReference type="Gene3D" id="3.90.550.10">
    <property type="entry name" value="Spore Coat Polysaccharide Biosynthesis Protein SpsA, Chain A"/>
    <property type="match status" value="1"/>
</dbReference>
<evidence type="ECO:0000259" key="3">
    <source>
        <dbReference type="Pfam" id="PF00535"/>
    </source>
</evidence>
<dbReference type="EMBL" id="SMLH01000001">
    <property type="protein sequence ID" value="TDE31520.1"/>
    <property type="molecule type" value="Genomic_DNA"/>
</dbReference>
<evidence type="ECO:0000256" key="2">
    <source>
        <dbReference type="ARBA" id="ARBA00022679"/>
    </source>
</evidence>
<dbReference type="PANTHER" id="PTHR22916:SF51">
    <property type="entry name" value="GLYCOSYLTRANSFERASE EPSH-RELATED"/>
    <property type="match status" value="1"/>
</dbReference>
<evidence type="ECO:0000313" key="4">
    <source>
        <dbReference type="EMBL" id="TDE31520.1"/>
    </source>
</evidence>
<accession>A0ABY2DV65</accession>
<sequence>MQKEKRINSANKRAMTQIKVSVIIPVYNAEEFLADCIQSLISQTLEECEFIFVNDGSTDSSQQIIKQFQEKDHRIILINQENVGRSAARNIGIIDATGRYIGFVDSDDFVLEEMFENLYNRATEFDTDIVISNYFLGRDDKYIIKNAIFPVNILYDQNFIQKNVIPNLLEREDLFAVWNKIYKRELIISHSIVFPNEYEEDQMFNLWVFNTVSNVLFIDYAGYFYREVFNGVSKNIFKIDYFGIARQKLHVDYKKRYNLTIPYGEFEKLKAIRFIQKVFYLLFKYATAEISFSDKLKKIQIMVFDPEVNMLSKKYHKDILKNQGIFEALVLKIIKNKSVAGLYLLVLAVKLTYHPKTSEIIRNLNNFKFKKT</sequence>
<dbReference type="Proteomes" id="UP000294685">
    <property type="component" value="Unassembled WGS sequence"/>
</dbReference>
<keyword evidence="1" id="KW-0328">Glycosyltransferase</keyword>
<dbReference type="InterPro" id="IPR029044">
    <property type="entry name" value="Nucleotide-diphossugar_trans"/>
</dbReference>
<keyword evidence="5" id="KW-1185">Reference proteome</keyword>
<feature type="domain" description="Glycosyltransferase 2-like" evidence="3">
    <location>
        <begin position="21"/>
        <end position="155"/>
    </location>
</feature>